<evidence type="ECO:0000313" key="2">
    <source>
        <dbReference type="EMBL" id="KAJ8907611.1"/>
    </source>
</evidence>
<dbReference type="EMBL" id="JAMWBK010000002">
    <property type="protein sequence ID" value="KAJ8907611.1"/>
    <property type="molecule type" value="Genomic_DNA"/>
</dbReference>
<dbReference type="CDD" id="cd00821">
    <property type="entry name" value="PH"/>
    <property type="match status" value="1"/>
</dbReference>
<dbReference type="Gene3D" id="2.30.29.30">
    <property type="entry name" value="Pleckstrin-homology domain (PH domain)/Phosphotyrosine-binding domain (PTB)"/>
    <property type="match status" value="1"/>
</dbReference>
<dbReference type="SUPFAM" id="SSF50729">
    <property type="entry name" value="PH domain-like"/>
    <property type="match status" value="1"/>
</dbReference>
<dbReference type="AlphaFoldDB" id="A0AAV8UYC7"/>
<dbReference type="Pfam" id="PF00169">
    <property type="entry name" value="PH"/>
    <property type="match status" value="1"/>
</dbReference>
<dbReference type="InterPro" id="IPR011993">
    <property type="entry name" value="PH-like_dom_sf"/>
</dbReference>
<organism evidence="2 3">
    <name type="scientific">Rhodosorus marinus</name>
    <dbReference type="NCBI Taxonomy" id="101924"/>
    <lineage>
        <taxon>Eukaryota</taxon>
        <taxon>Rhodophyta</taxon>
        <taxon>Stylonematophyceae</taxon>
        <taxon>Stylonematales</taxon>
        <taxon>Stylonemataceae</taxon>
        <taxon>Rhodosorus</taxon>
    </lineage>
</organism>
<keyword evidence="3" id="KW-1185">Reference proteome</keyword>
<name>A0AAV8UYC7_9RHOD</name>
<sequence length="211" mass="24076">MADPVDKENAPFVEQFASPTQSFLKAVDSRDYDYFADLNDGDDDLIIADVPEKGNAALKDLYRFSYRLGQQLRKEINEETTAQEPEEITVHQTAPEVVRNEDIALCVQGELYLKSRWLHRWKKRFGSVANHAQYGPVLFLFAYDKEGNVDLKNSKMIALLESSVKLGRNVKSADGKFKCEFILSTQKRRHILAAADAVARDFWIENMKKLG</sequence>
<feature type="domain" description="PH" evidence="1">
    <location>
        <begin position="104"/>
        <end position="211"/>
    </location>
</feature>
<dbReference type="PROSITE" id="PS50003">
    <property type="entry name" value="PH_DOMAIN"/>
    <property type="match status" value="1"/>
</dbReference>
<comment type="caution">
    <text evidence="2">The sequence shown here is derived from an EMBL/GenBank/DDBJ whole genome shotgun (WGS) entry which is preliminary data.</text>
</comment>
<reference evidence="2 3" key="1">
    <citation type="journal article" date="2023" name="Nat. Commun.">
        <title>Origin of minicircular mitochondrial genomes in red algae.</title>
        <authorList>
            <person name="Lee Y."/>
            <person name="Cho C.H."/>
            <person name="Lee Y.M."/>
            <person name="Park S.I."/>
            <person name="Yang J.H."/>
            <person name="West J.A."/>
            <person name="Bhattacharya D."/>
            <person name="Yoon H.S."/>
        </authorList>
    </citation>
    <scope>NUCLEOTIDE SEQUENCE [LARGE SCALE GENOMIC DNA]</scope>
    <source>
        <strain evidence="2 3">CCMP1338</strain>
        <tissue evidence="2">Whole cell</tissue>
    </source>
</reference>
<gene>
    <name evidence="2" type="ORF">NDN08_007721</name>
</gene>
<protein>
    <recommendedName>
        <fullName evidence="1">PH domain-containing protein</fullName>
    </recommendedName>
</protein>
<proteinExistence type="predicted"/>
<dbReference type="InterPro" id="IPR001849">
    <property type="entry name" value="PH_domain"/>
</dbReference>
<accession>A0AAV8UYC7</accession>
<evidence type="ECO:0000259" key="1">
    <source>
        <dbReference type="PROSITE" id="PS50003"/>
    </source>
</evidence>
<evidence type="ECO:0000313" key="3">
    <source>
        <dbReference type="Proteomes" id="UP001157974"/>
    </source>
</evidence>
<dbReference type="Proteomes" id="UP001157974">
    <property type="component" value="Unassembled WGS sequence"/>
</dbReference>